<protein>
    <submittedName>
        <fullName evidence="2">Uncharacterized protein</fullName>
    </submittedName>
</protein>
<name>A0A3B6BZV9_WHEAT</name>
<sequence>MQPMETSVVAQCYPEDMITKENRGIILEANSTVPTVMQHIVAYGGGDQSVIEPISDPSPLEKQVDEEVPLEKQAVEETHLQVDQNSGDSISNTSAPPGFSQPIYLPKSLSAEISTTLNSPDIPLADLLGKEGASTWETHFAPKVNSKDIIQVPIEWVNFLYVSFLSPNKFEWAKKFIKSQVWEIIVENKETKKCLPFAIPENYPDCNSVLCLLSIPQDQENSPSANGDSQELSASSTSALHKNRKRKGKGPLVETEVRRSCRLQQLQKGFKKSVCMDKECLACHSLPPSIPTKVIKNLNTSFCKVNAQNTTEEKISCIPKKAKTNFKAKEGNLMPKGGSKSKDCNLV</sequence>
<accession>A0A3B6BZV9</accession>
<dbReference type="Gramene" id="TraesCS2B02G117200.1">
    <property type="protein sequence ID" value="TraesCS2B02G117200.1.cds1"/>
    <property type="gene ID" value="TraesCS2B02G117200"/>
</dbReference>
<dbReference type="Gramene" id="TraesCS2B03G0281800.1">
    <property type="protein sequence ID" value="TraesCS2B03G0281800.1.CDS1"/>
    <property type="gene ID" value="TraesCS2B03G0281800"/>
</dbReference>
<dbReference type="STRING" id="4565.A0A3B6BZV9"/>
<feature type="compositionally biased region" description="Polar residues" evidence="1">
    <location>
        <begin position="220"/>
        <end position="240"/>
    </location>
</feature>
<keyword evidence="3" id="KW-1185">Reference proteome</keyword>
<evidence type="ECO:0000313" key="2">
    <source>
        <dbReference type="EnsemblPlants" id="TraesCS2B02G117200.1.cds1"/>
    </source>
</evidence>
<reference evidence="2" key="1">
    <citation type="submission" date="2018-08" db="EMBL/GenBank/DDBJ databases">
        <authorList>
            <person name="Rossello M."/>
        </authorList>
    </citation>
    <scope>NUCLEOTIDE SEQUENCE [LARGE SCALE GENOMIC DNA]</scope>
    <source>
        <strain evidence="2">cv. Chinese Spring</strain>
    </source>
</reference>
<proteinExistence type="predicted"/>
<evidence type="ECO:0000256" key="1">
    <source>
        <dbReference type="SAM" id="MobiDB-lite"/>
    </source>
</evidence>
<dbReference type="OrthoDB" id="696409at2759"/>
<organism evidence="2">
    <name type="scientific">Triticum aestivum</name>
    <name type="common">Wheat</name>
    <dbReference type="NCBI Taxonomy" id="4565"/>
    <lineage>
        <taxon>Eukaryota</taxon>
        <taxon>Viridiplantae</taxon>
        <taxon>Streptophyta</taxon>
        <taxon>Embryophyta</taxon>
        <taxon>Tracheophyta</taxon>
        <taxon>Spermatophyta</taxon>
        <taxon>Magnoliopsida</taxon>
        <taxon>Liliopsida</taxon>
        <taxon>Poales</taxon>
        <taxon>Poaceae</taxon>
        <taxon>BOP clade</taxon>
        <taxon>Pooideae</taxon>
        <taxon>Triticodae</taxon>
        <taxon>Triticeae</taxon>
        <taxon>Triticinae</taxon>
        <taxon>Triticum</taxon>
    </lineage>
</organism>
<feature type="region of interest" description="Disordered" evidence="1">
    <location>
        <begin position="220"/>
        <end position="253"/>
    </location>
</feature>
<dbReference type="Gramene" id="TraesWEE_scaffold_106847_01G000300.1">
    <property type="protein sequence ID" value="TraesWEE_scaffold_106847_01G000300.1"/>
    <property type="gene ID" value="TraesWEE_scaffold_106847_01G000300"/>
</dbReference>
<dbReference type="Proteomes" id="UP000019116">
    <property type="component" value="Chromosome 2B"/>
</dbReference>
<dbReference type="PANTHER" id="PTHR33075:SF9">
    <property type="entry name" value="DUF4283 DOMAIN-CONTAINING PROTEIN"/>
    <property type="match status" value="1"/>
</dbReference>
<reference evidence="2" key="2">
    <citation type="submission" date="2018-10" db="UniProtKB">
        <authorList>
            <consortium name="EnsemblPlants"/>
        </authorList>
    </citation>
    <scope>IDENTIFICATION</scope>
</reference>
<evidence type="ECO:0000313" key="3">
    <source>
        <dbReference type="Proteomes" id="UP000019116"/>
    </source>
</evidence>
<dbReference type="PANTHER" id="PTHR33075">
    <property type="entry name" value="OS02G0499800 PROTEIN"/>
    <property type="match status" value="1"/>
</dbReference>
<dbReference type="EnsemblPlants" id="TraesCS2B02G117200.1">
    <property type="protein sequence ID" value="TraesCS2B02G117200.1.cds1"/>
    <property type="gene ID" value="TraesCS2B02G117200"/>
</dbReference>
<dbReference type="AlphaFoldDB" id="A0A3B6BZV9"/>